<organism evidence="3">
    <name type="scientific">Timema genevievae</name>
    <name type="common">Walking stick</name>
    <dbReference type="NCBI Taxonomy" id="629358"/>
    <lineage>
        <taxon>Eukaryota</taxon>
        <taxon>Metazoa</taxon>
        <taxon>Ecdysozoa</taxon>
        <taxon>Arthropoda</taxon>
        <taxon>Hexapoda</taxon>
        <taxon>Insecta</taxon>
        <taxon>Pterygota</taxon>
        <taxon>Neoptera</taxon>
        <taxon>Polyneoptera</taxon>
        <taxon>Phasmatodea</taxon>
        <taxon>Timematodea</taxon>
        <taxon>Timematoidea</taxon>
        <taxon>Timematidae</taxon>
        <taxon>Timema</taxon>
    </lineage>
</organism>
<dbReference type="EMBL" id="OE839750">
    <property type="protein sequence ID" value="CAD7588474.1"/>
    <property type="molecule type" value="Genomic_DNA"/>
</dbReference>
<protein>
    <submittedName>
        <fullName evidence="3">Uncharacterized protein</fullName>
    </submittedName>
</protein>
<evidence type="ECO:0000313" key="3">
    <source>
        <dbReference type="EMBL" id="CAD7588474.1"/>
    </source>
</evidence>
<feature type="transmembrane region" description="Helical" evidence="2">
    <location>
        <begin position="261"/>
        <end position="278"/>
    </location>
</feature>
<dbReference type="Gene3D" id="2.40.50.140">
    <property type="entry name" value="Nucleic acid-binding proteins"/>
    <property type="match status" value="1"/>
</dbReference>
<evidence type="ECO:0000256" key="1">
    <source>
        <dbReference type="SAM" id="MobiDB-lite"/>
    </source>
</evidence>
<keyword evidence="2" id="KW-1133">Transmembrane helix</keyword>
<dbReference type="InterPro" id="IPR012340">
    <property type="entry name" value="NA-bd_OB-fold"/>
</dbReference>
<dbReference type="AlphaFoldDB" id="A0A7R9JS88"/>
<gene>
    <name evidence="3" type="ORF">TGEB3V08_LOCUS2538</name>
</gene>
<reference evidence="3" key="1">
    <citation type="submission" date="2020-11" db="EMBL/GenBank/DDBJ databases">
        <authorList>
            <person name="Tran Van P."/>
        </authorList>
    </citation>
    <scope>NUCLEOTIDE SEQUENCE</scope>
</reference>
<evidence type="ECO:0000256" key="2">
    <source>
        <dbReference type="SAM" id="Phobius"/>
    </source>
</evidence>
<feature type="region of interest" description="Disordered" evidence="1">
    <location>
        <begin position="321"/>
        <end position="340"/>
    </location>
</feature>
<accession>A0A7R9JS88</accession>
<name>A0A7R9JS88_TIMGE</name>
<proteinExistence type="predicted"/>
<keyword evidence="2" id="KW-0812">Transmembrane</keyword>
<keyword evidence="2" id="KW-0472">Membrane</keyword>
<sequence>MFRQQQEDEELIILYGYYQKLKHRSVVKRRKKRVLSRNLELKRNTMSHTVTILPELDVGDFRNYLRMNEDTYKDLLSIVSQRLTKQASWKRRKRLHGVESSRTIREYQTSLIFALPIHNHLAALQNDKAKRHVEKEFNKAARKKGDHRFGVFNTFPPPGTSWLTRRNSPNNLRLSNKSKSSVATKVTGTVKWFNVKSGYGFINSLLCRMLSCSRPSLSRAVLFSAFFVACCLVLGLLCHVLSCSRPSLSRAVLFPASMSRAALFPAFCVACPLVPGFLCRVPSSFRQPVLCSLVPNSLCRVFSSSQQPVTFSSSHQPVTFSSSHQPVTFSSSQQPASHII</sequence>
<feature type="transmembrane region" description="Helical" evidence="2">
    <location>
        <begin position="220"/>
        <end position="241"/>
    </location>
</feature>